<dbReference type="OrthoDB" id="5675790at2"/>
<dbReference type="Proteomes" id="UP000275331">
    <property type="component" value="Unassembled WGS sequence"/>
</dbReference>
<dbReference type="EMBL" id="RHXB01000009">
    <property type="protein sequence ID" value="RSE24922.1"/>
    <property type="molecule type" value="Genomic_DNA"/>
</dbReference>
<organism evidence="1 2">
    <name type="scientific">Atlantibacter subterraneus</name>
    <dbReference type="NCBI Taxonomy" id="255519"/>
    <lineage>
        <taxon>Bacteria</taxon>
        <taxon>Pseudomonadati</taxon>
        <taxon>Pseudomonadota</taxon>
        <taxon>Gammaproteobacteria</taxon>
        <taxon>Enterobacterales</taxon>
        <taxon>Enterobacteriaceae</taxon>
        <taxon>Atlantibacter</taxon>
    </lineage>
</organism>
<sequence length="230" mass="26006">MNPELYRAITSRDGAAMARMAGGTSDQGKVVNSDAERLVDALFMQLKQVFPASMQTNLRSEADEKVAKQQWIATFAENGIRSREQLVAGMQKARASESPFWPSPGQFVSWCREGKGALGVNGEDVLKEYWRWRKEVFRYTCSEDFPWAQPVMYHICLELRRRSTDGQLSEKELAREAADQLAMWEKRVAEGKPIPPIRRAIAAPAAPRGPTPAEIMMAEYKRRKADGRIL</sequence>
<protein>
    <submittedName>
        <fullName evidence="1">Phage replication protein</fullName>
    </submittedName>
</protein>
<name>A0A427UWP2_9ENTR</name>
<evidence type="ECO:0000313" key="2">
    <source>
        <dbReference type="Proteomes" id="UP000275331"/>
    </source>
</evidence>
<dbReference type="Pfam" id="PF06992">
    <property type="entry name" value="Phage_lambda_P"/>
    <property type="match status" value="1"/>
</dbReference>
<accession>A0A427UWP2</accession>
<dbReference type="AlphaFoldDB" id="A0A427UWP2"/>
<dbReference type="GO" id="GO:0006270">
    <property type="term" value="P:DNA replication initiation"/>
    <property type="evidence" value="ECO:0007669"/>
    <property type="project" value="InterPro"/>
</dbReference>
<dbReference type="RefSeq" id="WP_125295500.1">
    <property type="nucleotide sequence ID" value="NZ_RHWZ01000020.1"/>
</dbReference>
<dbReference type="InterPro" id="IPR009731">
    <property type="entry name" value="P-like"/>
</dbReference>
<comment type="caution">
    <text evidence="1">The sequence shown here is derived from an EMBL/GenBank/DDBJ whole genome shotgun (WGS) entry which is preliminary data.</text>
</comment>
<reference evidence="1 2" key="1">
    <citation type="submission" date="2018-10" db="EMBL/GenBank/DDBJ databases">
        <title>Transmission dynamics of multidrug resistant bacteria on intensive care unit surfaces.</title>
        <authorList>
            <person name="D'Souza A.W."/>
            <person name="Potter R.F."/>
            <person name="Wallace M."/>
            <person name="Shupe A."/>
            <person name="Patel S."/>
            <person name="Sun S."/>
            <person name="Gul D."/>
            <person name="Kwon J.H."/>
            <person name="Andleeb S."/>
            <person name="Burnham C.-A.D."/>
            <person name="Dantas G."/>
        </authorList>
    </citation>
    <scope>NUCLEOTIDE SEQUENCE [LARGE SCALE GENOMIC DNA]</scope>
    <source>
        <strain evidence="1 2">AS_373</strain>
    </source>
</reference>
<proteinExistence type="predicted"/>
<evidence type="ECO:0000313" key="1">
    <source>
        <dbReference type="EMBL" id="RSE24922.1"/>
    </source>
</evidence>
<gene>
    <name evidence="1" type="ORF">EGT71_14740</name>
</gene>